<reference evidence="1" key="1">
    <citation type="journal article" date="2021" name="Proc. Natl. Acad. Sci. U.S.A.">
        <title>A Catalog of Tens of Thousands of Viruses from Human Metagenomes Reveals Hidden Associations with Chronic Diseases.</title>
        <authorList>
            <person name="Tisza M.J."/>
            <person name="Buck C.B."/>
        </authorList>
    </citation>
    <scope>NUCLEOTIDE SEQUENCE</scope>
    <source>
        <strain evidence="1">CtlMy11</strain>
    </source>
</reference>
<proteinExistence type="predicted"/>
<evidence type="ECO:0000313" key="1">
    <source>
        <dbReference type="EMBL" id="DAF60962.1"/>
    </source>
</evidence>
<dbReference type="EMBL" id="BK032800">
    <property type="protein sequence ID" value="DAF60962.1"/>
    <property type="molecule type" value="Genomic_DNA"/>
</dbReference>
<sequence length="36" mass="4352">MVIMRKALREGFYISYREALLKMIVKYKKDAPFVRS</sequence>
<organism evidence="1">
    <name type="scientific">Podoviridae sp. ctlMy11</name>
    <dbReference type="NCBI Taxonomy" id="2827746"/>
    <lineage>
        <taxon>Viruses</taxon>
        <taxon>Duplodnaviria</taxon>
        <taxon>Heunggongvirae</taxon>
        <taxon>Uroviricota</taxon>
        <taxon>Caudoviricetes</taxon>
    </lineage>
</organism>
<accession>A0A8S5TDX3</accession>
<name>A0A8S5TDX3_9CAUD</name>
<protein>
    <submittedName>
        <fullName evidence="1">Uncharacterized protein</fullName>
    </submittedName>
</protein>